<reference evidence="2" key="2">
    <citation type="submission" date="2017-02" db="UniProtKB">
        <authorList>
            <consortium name="WormBaseParasite"/>
        </authorList>
    </citation>
    <scope>IDENTIFICATION</scope>
</reference>
<sequence length="125" mass="14890">MFGFPHRFLANYFEFYDFRLRSMKEEFADEGYSWATKTSCATDTEQSLLVANRIKQEWSCEQTRQVICIPISRHDKPQNRHQPIVFDHFICMRIGLNTEYNVQKLMALLVSSCEISPYQFLHCCY</sequence>
<dbReference type="WBParaSite" id="ACAC_0000353001-mRNA-1">
    <property type="protein sequence ID" value="ACAC_0000353001-mRNA-1"/>
    <property type="gene ID" value="ACAC_0000353001"/>
</dbReference>
<dbReference type="Proteomes" id="UP000035642">
    <property type="component" value="Unassembled WGS sequence"/>
</dbReference>
<accession>A0A0K0D0E4</accession>
<evidence type="ECO:0000313" key="1">
    <source>
        <dbReference type="Proteomes" id="UP000035642"/>
    </source>
</evidence>
<organism evidence="1 2">
    <name type="scientific">Angiostrongylus cantonensis</name>
    <name type="common">Rat lungworm</name>
    <dbReference type="NCBI Taxonomy" id="6313"/>
    <lineage>
        <taxon>Eukaryota</taxon>
        <taxon>Metazoa</taxon>
        <taxon>Ecdysozoa</taxon>
        <taxon>Nematoda</taxon>
        <taxon>Chromadorea</taxon>
        <taxon>Rhabditida</taxon>
        <taxon>Rhabditina</taxon>
        <taxon>Rhabditomorpha</taxon>
        <taxon>Strongyloidea</taxon>
        <taxon>Metastrongylidae</taxon>
        <taxon>Angiostrongylus</taxon>
    </lineage>
</organism>
<dbReference type="AlphaFoldDB" id="A0A0K0D0E4"/>
<keyword evidence="1" id="KW-1185">Reference proteome</keyword>
<evidence type="ECO:0000313" key="2">
    <source>
        <dbReference type="WBParaSite" id="ACAC_0000353001-mRNA-1"/>
    </source>
</evidence>
<reference evidence="1" key="1">
    <citation type="submission" date="2012-09" db="EMBL/GenBank/DDBJ databases">
        <authorList>
            <person name="Martin A.A."/>
        </authorList>
    </citation>
    <scope>NUCLEOTIDE SEQUENCE</scope>
</reference>
<name>A0A0K0D0E4_ANGCA</name>
<protein>
    <submittedName>
        <fullName evidence="2">Uncharacterized protein</fullName>
    </submittedName>
</protein>
<proteinExistence type="predicted"/>